<dbReference type="GO" id="GO:0051213">
    <property type="term" value="F:dioxygenase activity"/>
    <property type="evidence" value="ECO:0007669"/>
    <property type="project" value="UniProtKB-KW"/>
</dbReference>
<dbReference type="Pfam" id="PF22632">
    <property type="entry name" value="BphC_D1"/>
    <property type="match status" value="1"/>
</dbReference>
<gene>
    <name evidence="2" type="ORF">A9D14_00950</name>
</gene>
<keyword evidence="2" id="KW-0223">Dioxygenase</keyword>
<dbReference type="STRING" id="450378.GCA_001661675_00190"/>
<dbReference type="KEGG" id="cman:A9D14_00950"/>
<reference evidence="2 3" key="1">
    <citation type="submission" date="2017-01" db="EMBL/GenBank/DDBJ databases">
        <title>Complete genome sequence of esterase-producing bacterium Croceicoccus marinus E4A9.</title>
        <authorList>
            <person name="Wu Y.-H."/>
            <person name="Cheng H."/>
            <person name="Xu L."/>
            <person name="Huo Y.-Y."/>
            <person name="Wang C.-S."/>
            <person name="Xu X.-W."/>
        </authorList>
    </citation>
    <scope>NUCLEOTIDE SEQUENCE [LARGE SCALE GENOMIC DNA]</scope>
    <source>
        <strain evidence="2 3">E4A9</strain>
    </source>
</reference>
<dbReference type="CDD" id="cd07252">
    <property type="entry name" value="BphC1-RGP6_N_like"/>
    <property type="match status" value="1"/>
</dbReference>
<dbReference type="PROSITE" id="PS51819">
    <property type="entry name" value="VOC"/>
    <property type="match status" value="2"/>
</dbReference>
<dbReference type="InterPro" id="IPR004360">
    <property type="entry name" value="Glyas_Fos-R_dOase_dom"/>
</dbReference>
<feature type="domain" description="VOC" evidence="1">
    <location>
        <begin position="1"/>
        <end position="111"/>
    </location>
</feature>
<keyword evidence="2" id="KW-0560">Oxidoreductase</keyword>
<evidence type="ECO:0000259" key="1">
    <source>
        <dbReference type="PROSITE" id="PS51819"/>
    </source>
</evidence>
<dbReference type="Proteomes" id="UP000195807">
    <property type="component" value="Chromosome"/>
</dbReference>
<dbReference type="SUPFAM" id="SSF54593">
    <property type="entry name" value="Glyoxalase/Bleomycin resistance protein/Dihydroxybiphenyl dioxygenase"/>
    <property type="match status" value="2"/>
</dbReference>
<dbReference type="AlphaFoldDB" id="A0A1Z1FE96"/>
<sequence length="292" mass="32628">MGLEISDLADWRAFASGELGAQWVDREDGTADLRMDDYASRIRLHVGDADDLAYIGWEVADAAALAALAQRIEGAGFEVERPGTELARERRVYDLIRFRDPEGNAHEAFYGALQRTDQPFVSPTGAHFKTGAQGLGHVVLSVRDDQAMTDFFTDTLGFRLSDYIQTEVVPGRPLRITFLRCNGRHHSLALAPVPLPKKIVHIMLETRSIDDVGRALYRCMAAGRHLSFTLGRHSNDEMLSFYPVSPSGFDVEYGWGGLEVEDHSWHVVTHDTNSAWGHVYQRPPRPAKPENN</sequence>
<organism evidence="2 3">
    <name type="scientific">Croceicoccus marinus</name>
    <dbReference type="NCBI Taxonomy" id="450378"/>
    <lineage>
        <taxon>Bacteria</taxon>
        <taxon>Pseudomonadati</taxon>
        <taxon>Pseudomonadota</taxon>
        <taxon>Alphaproteobacteria</taxon>
        <taxon>Sphingomonadales</taxon>
        <taxon>Erythrobacteraceae</taxon>
        <taxon>Croceicoccus</taxon>
    </lineage>
</organism>
<dbReference type="InterPro" id="IPR037523">
    <property type="entry name" value="VOC_core"/>
</dbReference>
<protein>
    <submittedName>
        <fullName evidence="2">Biphenyl-2,3-diol 1,2-dioxygenase</fullName>
    </submittedName>
</protein>
<dbReference type="InterPro" id="IPR029068">
    <property type="entry name" value="Glyas_Bleomycin-R_OHBP_Dase"/>
</dbReference>
<dbReference type="Pfam" id="PF00903">
    <property type="entry name" value="Glyoxalase"/>
    <property type="match status" value="1"/>
</dbReference>
<dbReference type="EMBL" id="CP019602">
    <property type="protein sequence ID" value="ARU17139.1"/>
    <property type="molecule type" value="Genomic_DNA"/>
</dbReference>
<evidence type="ECO:0000313" key="2">
    <source>
        <dbReference type="EMBL" id="ARU17139.1"/>
    </source>
</evidence>
<keyword evidence="3" id="KW-1185">Reference proteome</keyword>
<feature type="domain" description="VOC" evidence="1">
    <location>
        <begin position="134"/>
        <end position="256"/>
    </location>
</feature>
<proteinExistence type="predicted"/>
<dbReference type="Gene3D" id="3.10.180.10">
    <property type="entry name" value="2,3-Dihydroxybiphenyl 1,2-Dioxygenase, domain 1"/>
    <property type="match status" value="2"/>
</dbReference>
<accession>A0A1Z1FE96</accession>
<evidence type="ECO:0000313" key="3">
    <source>
        <dbReference type="Proteomes" id="UP000195807"/>
    </source>
</evidence>
<name>A0A1Z1FE96_9SPHN</name>
<dbReference type="CDD" id="cd07237">
    <property type="entry name" value="BphC1-RGP6_C_like"/>
    <property type="match status" value="1"/>
</dbReference>